<name>A0A1G8AWZ8_9FLAO</name>
<proteinExistence type="predicted"/>
<gene>
    <name evidence="2" type="ORF">SAMN04488062_105200</name>
</gene>
<dbReference type="InterPro" id="IPR002686">
    <property type="entry name" value="Transposase_17"/>
</dbReference>
<dbReference type="SMART" id="SM01321">
    <property type="entry name" value="Y1_Tnp"/>
    <property type="match status" value="1"/>
</dbReference>
<dbReference type="OrthoDB" id="9797997at2"/>
<dbReference type="PANTHER" id="PTHR33360">
    <property type="entry name" value="TRANSPOSASE FOR INSERTION SEQUENCE ELEMENT IS200"/>
    <property type="match status" value="1"/>
</dbReference>
<accession>A0A1G8AWZ8</accession>
<dbReference type="RefSeq" id="WP_091257109.1">
    <property type="nucleotide sequence ID" value="NZ_FNDB01000005.1"/>
</dbReference>
<dbReference type="GO" id="GO:0003677">
    <property type="term" value="F:DNA binding"/>
    <property type="evidence" value="ECO:0007669"/>
    <property type="project" value="InterPro"/>
</dbReference>
<dbReference type="InterPro" id="IPR036515">
    <property type="entry name" value="Transposase_17_sf"/>
</dbReference>
<dbReference type="GO" id="GO:0004803">
    <property type="term" value="F:transposase activity"/>
    <property type="evidence" value="ECO:0007669"/>
    <property type="project" value="InterPro"/>
</dbReference>
<evidence type="ECO:0000313" key="2">
    <source>
        <dbReference type="EMBL" id="SDH25458.1"/>
    </source>
</evidence>
<protein>
    <submittedName>
        <fullName evidence="2">REP element-mobilizing transposase RayT</fullName>
    </submittedName>
</protein>
<keyword evidence="3" id="KW-1185">Reference proteome</keyword>
<feature type="domain" description="Transposase IS200-like" evidence="1">
    <location>
        <begin position="5"/>
        <end position="119"/>
    </location>
</feature>
<dbReference type="Pfam" id="PF01797">
    <property type="entry name" value="Y1_Tnp"/>
    <property type="match status" value="1"/>
</dbReference>
<evidence type="ECO:0000313" key="3">
    <source>
        <dbReference type="Proteomes" id="UP000199274"/>
    </source>
</evidence>
<dbReference type="GO" id="GO:0006313">
    <property type="term" value="P:DNA transposition"/>
    <property type="evidence" value="ECO:0007669"/>
    <property type="project" value="InterPro"/>
</dbReference>
<dbReference type="Gene3D" id="3.30.70.1290">
    <property type="entry name" value="Transposase IS200-like"/>
    <property type="match status" value="1"/>
</dbReference>
<reference evidence="3" key="1">
    <citation type="submission" date="2016-10" db="EMBL/GenBank/DDBJ databases">
        <authorList>
            <person name="Varghese N."/>
            <person name="Submissions S."/>
        </authorList>
    </citation>
    <scope>NUCLEOTIDE SEQUENCE [LARGE SCALE GENOMIC DNA]</scope>
    <source>
        <strain evidence="3">CGMCC 1.2747</strain>
    </source>
</reference>
<dbReference type="SUPFAM" id="SSF143422">
    <property type="entry name" value="Transposase IS200-like"/>
    <property type="match status" value="1"/>
</dbReference>
<dbReference type="PANTHER" id="PTHR33360:SF2">
    <property type="entry name" value="TRANSPOSASE FOR INSERTION SEQUENCE ELEMENT IS200"/>
    <property type="match status" value="1"/>
</dbReference>
<dbReference type="EMBL" id="FNDB01000005">
    <property type="protein sequence ID" value="SDH25458.1"/>
    <property type="molecule type" value="Genomic_DNA"/>
</dbReference>
<sequence length="153" mass="18189">MANTYTQIHIHFVFAVKFRDAIIQSKWKEDLYKYMSGIIQNNNHKLLAINGMPDHIHILIGLRPAQSISDLMKEVKQSSSKWINQNKLSNGHFEWQEGYGAFSYSKSQIGQVINYIQNQELHHEKKTFTQEYRDFLVKFEVEYDEKFIFKELI</sequence>
<evidence type="ECO:0000259" key="1">
    <source>
        <dbReference type="SMART" id="SM01321"/>
    </source>
</evidence>
<dbReference type="Proteomes" id="UP000199274">
    <property type="component" value="Unassembled WGS sequence"/>
</dbReference>
<organism evidence="2 3">
    <name type="scientific">Flavobacterium omnivorum</name>
    <dbReference type="NCBI Taxonomy" id="178355"/>
    <lineage>
        <taxon>Bacteria</taxon>
        <taxon>Pseudomonadati</taxon>
        <taxon>Bacteroidota</taxon>
        <taxon>Flavobacteriia</taxon>
        <taxon>Flavobacteriales</taxon>
        <taxon>Flavobacteriaceae</taxon>
        <taxon>Flavobacterium</taxon>
    </lineage>
</organism>
<dbReference type="AlphaFoldDB" id="A0A1G8AWZ8"/>
<dbReference type="NCBIfam" id="NF033573">
    <property type="entry name" value="transpos_IS200"/>
    <property type="match status" value="1"/>
</dbReference>
<dbReference type="STRING" id="178355.SAMN04488062_105200"/>